<dbReference type="NCBIfam" id="NF010737">
    <property type="entry name" value="PRK14139.1"/>
    <property type="match status" value="1"/>
</dbReference>
<dbReference type="PANTHER" id="PTHR21237:SF23">
    <property type="entry name" value="GRPE PROTEIN HOMOLOG, MITOCHONDRIAL"/>
    <property type="match status" value="1"/>
</dbReference>
<evidence type="ECO:0000256" key="7">
    <source>
        <dbReference type="SAM" id="MobiDB-lite"/>
    </source>
</evidence>
<comment type="similarity">
    <text evidence="1 3 5">Belongs to the GrpE family.</text>
</comment>
<evidence type="ECO:0000256" key="6">
    <source>
        <dbReference type="SAM" id="Coils"/>
    </source>
</evidence>
<dbReference type="CDD" id="cd00446">
    <property type="entry name" value="GrpE"/>
    <property type="match status" value="1"/>
</dbReference>
<dbReference type="PROSITE" id="PS01071">
    <property type="entry name" value="GRPE"/>
    <property type="match status" value="1"/>
</dbReference>
<dbReference type="Gene3D" id="2.30.22.10">
    <property type="entry name" value="Head domain of nucleotide exchange factor GrpE"/>
    <property type="match status" value="1"/>
</dbReference>
<dbReference type="RefSeq" id="WP_311884363.1">
    <property type="nucleotide sequence ID" value="NZ_CP119391.1"/>
</dbReference>
<feature type="region of interest" description="Disordered" evidence="7">
    <location>
        <begin position="1"/>
        <end position="67"/>
    </location>
</feature>
<dbReference type="PANTHER" id="PTHR21237">
    <property type="entry name" value="GRPE PROTEIN"/>
    <property type="match status" value="1"/>
</dbReference>
<dbReference type="SUPFAM" id="SSF51064">
    <property type="entry name" value="Head domain of nucleotide exchange factor GrpE"/>
    <property type="match status" value="1"/>
</dbReference>
<comment type="subunit">
    <text evidence="3">Homodimer.</text>
</comment>
<evidence type="ECO:0000256" key="2">
    <source>
        <dbReference type="ARBA" id="ARBA00023186"/>
    </source>
</evidence>
<evidence type="ECO:0000256" key="4">
    <source>
        <dbReference type="RuleBase" id="RU000639"/>
    </source>
</evidence>
<feature type="compositionally biased region" description="Basic and acidic residues" evidence="7">
    <location>
        <begin position="28"/>
        <end position="38"/>
    </location>
</feature>
<dbReference type="PRINTS" id="PR00773">
    <property type="entry name" value="GRPEPROTEIN"/>
</dbReference>
<comment type="function">
    <text evidence="3 4">Participates actively in the response to hyperosmotic and heat shock by preventing the aggregation of stress-denatured proteins, in association with DnaK and GrpE. It is the nucleotide exchange factor for DnaK and may function as a thermosensor. Unfolded proteins bind initially to DnaJ; upon interaction with the DnaJ-bound protein, DnaK hydrolyzes its bound ATP, resulting in the formation of a stable complex. GrpE releases ADP from DnaK; ATP binding to DnaK triggers the release of the substrate protein, thus completing the reaction cycle. Several rounds of ATP-dependent interactions between DnaJ, DnaK and GrpE are required for fully efficient folding.</text>
</comment>
<dbReference type="InterPro" id="IPR009012">
    <property type="entry name" value="GrpE_head"/>
</dbReference>
<keyword evidence="3 4" id="KW-0346">Stress response</keyword>
<dbReference type="HAMAP" id="MF_01151">
    <property type="entry name" value="GrpE"/>
    <property type="match status" value="1"/>
</dbReference>
<dbReference type="Proteomes" id="UP001301869">
    <property type="component" value="Chromosome"/>
</dbReference>
<comment type="subcellular location">
    <subcellularLocation>
        <location evidence="3">Cytoplasm</location>
    </subcellularLocation>
</comment>
<evidence type="ECO:0000256" key="3">
    <source>
        <dbReference type="HAMAP-Rule" id="MF_01151"/>
    </source>
</evidence>
<evidence type="ECO:0000256" key="5">
    <source>
        <dbReference type="RuleBase" id="RU004478"/>
    </source>
</evidence>
<name>A0ABY9Z0I3_9GAMM</name>
<keyword evidence="9" id="KW-1185">Reference proteome</keyword>
<evidence type="ECO:0000313" key="9">
    <source>
        <dbReference type="Proteomes" id="UP001301869"/>
    </source>
</evidence>
<feature type="compositionally biased region" description="Acidic residues" evidence="7">
    <location>
        <begin position="44"/>
        <end position="67"/>
    </location>
</feature>
<organism evidence="8 9">
    <name type="scientific">Halomonas piscis</name>
    <dbReference type="NCBI Taxonomy" id="3031727"/>
    <lineage>
        <taxon>Bacteria</taxon>
        <taxon>Pseudomonadati</taxon>
        <taxon>Pseudomonadota</taxon>
        <taxon>Gammaproteobacteria</taxon>
        <taxon>Oceanospirillales</taxon>
        <taxon>Halomonadaceae</taxon>
        <taxon>Halomonas</taxon>
    </lineage>
</organism>
<dbReference type="InterPro" id="IPR000740">
    <property type="entry name" value="GrpE"/>
</dbReference>
<evidence type="ECO:0000313" key="8">
    <source>
        <dbReference type="EMBL" id="WNK20625.1"/>
    </source>
</evidence>
<keyword evidence="6" id="KW-0175">Coiled coil</keyword>
<protein>
    <recommendedName>
        <fullName evidence="3 4">Protein GrpE</fullName>
    </recommendedName>
    <alternativeName>
        <fullName evidence="3">HSP-70 cofactor</fullName>
    </alternativeName>
</protein>
<proteinExistence type="inferred from homology"/>
<evidence type="ECO:0000256" key="1">
    <source>
        <dbReference type="ARBA" id="ARBA00009054"/>
    </source>
</evidence>
<dbReference type="Pfam" id="PF01025">
    <property type="entry name" value="GrpE"/>
    <property type="match status" value="1"/>
</dbReference>
<dbReference type="Gene3D" id="3.90.20.20">
    <property type="match status" value="1"/>
</dbReference>
<accession>A0ABY9Z0I3</accession>
<dbReference type="SUPFAM" id="SSF58014">
    <property type="entry name" value="Coiled-coil domain of nucleotide exchange factor GrpE"/>
    <property type="match status" value="1"/>
</dbReference>
<sequence>MAKDPQTPLDDELARHDQDDAQTPEGEAEAREAAEKAEQQPAEAELDSVIDDEGDTVSTEAESDNPEAEMLAARVEELEQELADTKDQSLRTAAEAQNVRRRAEQDAEKARKFALEKFVKELLPVIDSLEKALDAMGEDATEAHREGVSMTLKMQLDVLGKFGVEPVDPHGEPFDPQLHEAMTMVPNPEMEPNTVMEVIQKGYLLNGRLVRPAMVVVSKKAE</sequence>
<feature type="coiled-coil region" evidence="6">
    <location>
        <begin position="68"/>
        <end position="146"/>
    </location>
</feature>
<gene>
    <name evidence="3 8" type="primary">grpE</name>
    <name evidence="8" type="ORF">P1P91_02755</name>
</gene>
<keyword evidence="3" id="KW-0963">Cytoplasm</keyword>
<dbReference type="EMBL" id="CP119391">
    <property type="protein sequence ID" value="WNK20625.1"/>
    <property type="molecule type" value="Genomic_DNA"/>
</dbReference>
<dbReference type="InterPro" id="IPR013805">
    <property type="entry name" value="GrpE_CC"/>
</dbReference>
<reference evidence="8 9" key="1">
    <citation type="submission" date="2023-03" db="EMBL/GenBank/DDBJ databases">
        <title>Halomonas sp. nov., isolated from Korean tranditional fermented seafood 'Jeotgal'.</title>
        <authorList>
            <person name="Kim B."/>
            <person name="Shin N.-R."/>
        </authorList>
    </citation>
    <scope>NUCLEOTIDE SEQUENCE [LARGE SCALE GENOMIC DNA]</scope>
    <source>
        <strain evidence="8 9">SG2L-4</strain>
    </source>
</reference>
<keyword evidence="2 3" id="KW-0143">Chaperone</keyword>
<dbReference type="NCBIfam" id="NF010748">
    <property type="entry name" value="PRK14150.1"/>
    <property type="match status" value="1"/>
</dbReference>
<dbReference type="NCBIfam" id="NF010738">
    <property type="entry name" value="PRK14140.1"/>
    <property type="match status" value="1"/>
</dbReference>